<dbReference type="GO" id="GO:0015658">
    <property type="term" value="F:branched-chain amino acid transmembrane transporter activity"/>
    <property type="evidence" value="ECO:0007669"/>
    <property type="project" value="InterPro"/>
</dbReference>
<evidence type="ECO:0000256" key="2">
    <source>
        <dbReference type="ARBA" id="ARBA00022475"/>
    </source>
</evidence>
<keyword evidence="2" id="KW-1003">Cell membrane</keyword>
<feature type="transmembrane region" description="Helical" evidence="6">
    <location>
        <begin position="261"/>
        <end position="287"/>
    </location>
</feature>
<feature type="transmembrane region" description="Helical" evidence="6">
    <location>
        <begin position="12"/>
        <end position="30"/>
    </location>
</feature>
<dbReference type="EMBL" id="FWFK01000010">
    <property type="protein sequence ID" value="SLN74022.1"/>
    <property type="molecule type" value="Genomic_DNA"/>
</dbReference>
<evidence type="ECO:0000256" key="5">
    <source>
        <dbReference type="ARBA" id="ARBA00023136"/>
    </source>
</evidence>
<dbReference type="OrthoDB" id="9034298at2"/>
<feature type="transmembrane region" description="Helical" evidence="6">
    <location>
        <begin position="293"/>
        <end position="312"/>
    </location>
</feature>
<keyword evidence="4 6" id="KW-1133">Transmembrane helix</keyword>
<accession>A0A1X7AC79</accession>
<keyword evidence="8" id="KW-1185">Reference proteome</keyword>
<keyword evidence="3 6" id="KW-0812">Transmembrane</keyword>
<evidence type="ECO:0000256" key="1">
    <source>
        <dbReference type="ARBA" id="ARBA00004651"/>
    </source>
</evidence>
<dbReference type="InterPro" id="IPR043428">
    <property type="entry name" value="LivM-like"/>
</dbReference>
<dbReference type="RefSeq" id="WP_085793659.1">
    <property type="nucleotide sequence ID" value="NZ_FWFK01000010.1"/>
</dbReference>
<dbReference type="NCBIfam" id="TIGR03408">
    <property type="entry name" value="urea_trans_UrtC"/>
    <property type="match status" value="1"/>
</dbReference>
<keyword evidence="5 6" id="KW-0472">Membrane</keyword>
<feature type="transmembrane region" description="Helical" evidence="6">
    <location>
        <begin position="170"/>
        <end position="188"/>
    </location>
</feature>
<evidence type="ECO:0000313" key="8">
    <source>
        <dbReference type="Proteomes" id="UP000193570"/>
    </source>
</evidence>
<evidence type="ECO:0000313" key="7">
    <source>
        <dbReference type="EMBL" id="SLN74022.1"/>
    </source>
</evidence>
<dbReference type="Proteomes" id="UP000193570">
    <property type="component" value="Unassembled WGS sequence"/>
</dbReference>
<dbReference type="InterPro" id="IPR001851">
    <property type="entry name" value="ABC_transp_permease"/>
</dbReference>
<feature type="transmembrane region" description="Helical" evidence="6">
    <location>
        <begin position="216"/>
        <end position="240"/>
    </location>
</feature>
<feature type="transmembrane region" description="Helical" evidence="6">
    <location>
        <begin position="140"/>
        <end position="163"/>
    </location>
</feature>
<dbReference type="PANTHER" id="PTHR30482:SF4">
    <property type="entry name" value="SLR1201 PROTEIN"/>
    <property type="match status" value="1"/>
</dbReference>
<dbReference type="AlphaFoldDB" id="A0A1X7AC79"/>
<sequence length="409" mass="43519">MIRSLVRDTPSIPWFLGILAAFCLGVTLLSEATGTGALSTSFVKTLGKTLCLCLVAIAMDVVWGYCGILSLGHMAFFGLGGYAIGMWLMYARTEIIVAESLASATIPPTPQEVEDAIATQIFGVVGSNEFPWLWAFADSFVLQLAMVVLVPGLLALVFGWLAFRSRVTGVYLSILTQAMTLALSLYLFQNDSGLRGNNGLSGLQNLPGLGAVPQSVVSITFFWASALALAAGYLLFAWVVSGKMGSVIRGIRDDEARVRFLGYHVEGFKLFVFTLTAIVAGLAGALYYPQAGIINPAEIAPIASIYLAVWVAIGGRGRLYGAAIGAAFVSLLSSWFTGGGAPDIDLGIYEIRWTDWWLVLLGLSFVLVTLYAPKGIGGLVDLIAERRAPRRTGDVGPDAGALRKTEAAE</sequence>
<evidence type="ECO:0000256" key="4">
    <source>
        <dbReference type="ARBA" id="ARBA00022989"/>
    </source>
</evidence>
<name>A0A1X7AC79_9RHOB</name>
<dbReference type="PANTHER" id="PTHR30482">
    <property type="entry name" value="HIGH-AFFINITY BRANCHED-CHAIN AMINO ACID TRANSPORT SYSTEM PERMEASE"/>
    <property type="match status" value="1"/>
</dbReference>
<comment type="subcellular location">
    <subcellularLocation>
        <location evidence="1">Cell membrane</location>
        <topology evidence="1">Multi-pass membrane protein</topology>
    </subcellularLocation>
</comment>
<feature type="transmembrane region" description="Helical" evidence="6">
    <location>
        <begin position="319"/>
        <end position="336"/>
    </location>
</feature>
<dbReference type="GO" id="GO:0005886">
    <property type="term" value="C:plasma membrane"/>
    <property type="evidence" value="ECO:0007669"/>
    <property type="project" value="UniProtKB-SubCell"/>
</dbReference>
<gene>
    <name evidence="7" type="ORF">ROJ8625_04003</name>
</gene>
<evidence type="ECO:0000256" key="6">
    <source>
        <dbReference type="SAM" id="Phobius"/>
    </source>
</evidence>
<feature type="transmembrane region" description="Helical" evidence="6">
    <location>
        <begin position="70"/>
        <end position="90"/>
    </location>
</feature>
<dbReference type="CDD" id="cd06581">
    <property type="entry name" value="TM_PBP1_LivM_like"/>
    <property type="match status" value="1"/>
</dbReference>
<feature type="transmembrane region" description="Helical" evidence="6">
    <location>
        <begin position="42"/>
        <end position="63"/>
    </location>
</feature>
<dbReference type="InterPro" id="IPR017778">
    <property type="entry name" value="ABC_transptr_urea_perm_UrtC"/>
</dbReference>
<organism evidence="7 8">
    <name type="scientific">Roseivivax jejudonensis</name>
    <dbReference type="NCBI Taxonomy" id="1529041"/>
    <lineage>
        <taxon>Bacteria</taxon>
        <taxon>Pseudomonadati</taxon>
        <taxon>Pseudomonadota</taxon>
        <taxon>Alphaproteobacteria</taxon>
        <taxon>Rhodobacterales</taxon>
        <taxon>Roseobacteraceae</taxon>
        <taxon>Roseivivax</taxon>
    </lineage>
</organism>
<reference evidence="7 8" key="1">
    <citation type="submission" date="2017-03" db="EMBL/GenBank/DDBJ databases">
        <authorList>
            <person name="Afonso C.L."/>
            <person name="Miller P.J."/>
            <person name="Scott M.A."/>
            <person name="Spackman E."/>
            <person name="Goraichik I."/>
            <person name="Dimitrov K.M."/>
            <person name="Suarez D.L."/>
            <person name="Swayne D.E."/>
        </authorList>
    </citation>
    <scope>NUCLEOTIDE SEQUENCE [LARGE SCALE GENOMIC DNA]</scope>
    <source>
        <strain evidence="7 8">CECT 8625</strain>
    </source>
</reference>
<evidence type="ECO:0000256" key="3">
    <source>
        <dbReference type="ARBA" id="ARBA00022692"/>
    </source>
</evidence>
<proteinExistence type="predicted"/>
<dbReference type="Pfam" id="PF02653">
    <property type="entry name" value="BPD_transp_2"/>
    <property type="match status" value="1"/>
</dbReference>
<feature type="transmembrane region" description="Helical" evidence="6">
    <location>
        <begin position="356"/>
        <end position="384"/>
    </location>
</feature>
<protein>
    <submittedName>
        <fullName evidence="7">Leucine/isoleucine/valine transporter permease subunit</fullName>
    </submittedName>
</protein>